<protein>
    <submittedName>
        <fullName evidence="1">Uncharacterized protein</fullName>
    </submittedName>
</protein>
<accession>A0ACB9NTH9</accession>
<proteinExistence type="predicted"/>
<sequence length="116" mass="13149">MQHRRPPPREPSFGALPSASTIDVPTTLIAFPKLTTEKGYAYVRGSLLIDVAVFVIWELVTLAFLVFSAISLYFRHMRLASILICVALLLLLCMKGTKHVKLVNKKKRRMFFPLSM</sequence>
<name>A0ACB9NTH9_9MYRT</name>
<keyword evidence="2" id="KW-1185">Reference proteome</keyword>
<evidence type="ECO:0000313" key="1">
    <source>
        <dbReference type="EMBL" id="KAI4339959.1"/>
    </source>
</evidence>
<evidence type="ECO:0000313" key="2">
    <source>
        <dbReference type="Proteomes" id="UP001057402"/>
    </source>
</evidence>
<reference evidence="2" key="1">
    <citation type="journal article" date="2023" name="Front. Plant Sci.">
        <title>Chromosomal-level genome assembly of Melastoma candidum provides insights into trichome evolution.</title>
        <authorList>
            <person name="Zhong Y."/>
            <person name="Wu W."/>
            <person name="Sun C."/>
            <person name="Zou P."/>
            <person name="Liu Y."/>
            <person name="Dai S."/>
            <person name="Zhou R."/>
        </authorList>
    </citation>
    <scope>NUCLEOTIDE SEQUENCE [LARGE SCALE GENOMIC DNA]</scope>
</reference>
<dbReference type="Proteomes" id="UP001057402">
    <property type="component" value="Chromosome 7"/>
</dbReference>
<gene>
    <name evidence="1" type="ORF">MLD38_024841</name>
</gene>
<comment type="caution">
    <text evidence="1">The sequence shown here is derived from an EMBL/GenBank/DDBJ whole genome shotgun (WGS) entry which is preliminary data.</text>
</comment>
<dbReference type="EMBL" id="CM042886">
    <property type="protein sequence ID" value="KAI4339959.1"/>
    <property type="molecule type" value="Genomic_DNA"/>
</dbReference>
<organism evidence="1 2">
    <name type="scientific">Melastoma candidum</name>
    <dbReference type="NCBI Taxonomy" id="119954"/>
    <lineage>
        <taxon>Eukaryota</taxon>
        <taxon>Viridiplantae</taxon>
        <taxon>Streptophyta</taxon>
        <taxon>Embryophyta</taxon>
        <taxon>Tracheophyta</taxon>
        <taxon>Spermatophyta</taxon>
        <taxon>Magnoliopsida</taxon>
        <taxon>eudicotyledons</taxon>
        <taxon>Gunneridae</taxon>
        <taxon>Pentapetalae</taxon>
        <taxon>rosids</taxon>
        <taxon>malvids</taxon>
        <taxon>Myrtales</taxon>
        <taxon>Melastomataceae</taxon>
        <taxon>Melastomatoideae</taxon>
        <taxon>Melastomateae</taxon>
        <taxon>Melastoma</taxon>
    </lineage>
</organism>